<comment type="similarity">
    <text evidence="11">Belongs to the IPP isomerase type 2 family.</text>
</comment>
<comment type="subunit">
    <text evidence="10 11">Homooctamer. Dimer of tetramers.</text>
</comment>
<dbReference type="GO" id="GO:0005737">
    <property type="term" value="C:cytoplasm"/>
    <property type="evidence" value="ECO:0007669"/>
    <property type="project" value="UniProtKB-SubCell"/>
</dbReference>
<gene>
    <name evidence="11" type="primary">fni</name>
    <name evidence="13" type="ORF">LRATCC53608_0117</name>
</gene>
<keyword evidence="3 11" id="KW-0285">Flavoprotein</keyword>
<evidence type="ECO:0000256" key="3">
    <source>
        <dbReference type="ARBA" id="ARBA00022630"/>
    </source>
</evidence>
<feature type="binding site" evidence="11">
    <location>
        <begin position="286"/>
        <end position="287"/>
    </location>
    <ligand>
        <name>FMN</name>
        <dbReference type="ChEBI" id="CHEBI:58210"/>
    </ligand>
</feature>
<evidence type="ECO:0000256" key="10">
    <source>
        <dbReference type="ARBA" id="ARBA00025810"/>
    </source>
</evidence>
<feature type="binding site" evidence="11">
    <location>
        <position position="158"/>
    </location>
    <ligand>
        <name>Mg(2+)</name>
        <dbReference type="ChEBI" id="CHEBI:18420"/>
    </ligand>
</feature>
<feature type="binding site" evidence="11">
    <location>
        <position position="188"/>
    </location>
    <ligand>
        <name>FMN</name>
        <dbReference type="ChEBI" id="CHEBI:58210"/>
    </ligand>
</feature>
<dbReference type="EC" id="5.3.3.2" evidence="11"/>
<feature type="binding site" evidence="11">
    <location>
        <begin position="68"/>
        <end position="70"/>
    </location>
    <ligand>
        <name>FMN</name>
        <dbReference type="ChEBI" id="CHEBI:58210"/>
    </ligand>
</feature>
<comment type="caution">
    <text evidence="11">Lacks conserved residue(s) required for the propagation of feature annotation.</text>
</comment>
<evidence type="ECO:0000256" key="5">
    <source>
        <dbReference type="ARBA" id="ARBA00022723"/>
    </source>
</evidence>
<proteinExistence type="inferred from homology"/>
<evidence type="ECO:0000256" key="1">
    <source>
        <dbReference type="ARBA" id="ARBA00001917"/>
    </source>
</evidence>
<dbReference type="SUPFAM" id="SSF51395">
    <property type="entry name" value="FMN-linked oxidoreductases"/>
    <property type="match status" value="1"/>
</dbReference>
<comment type="function">
    <text evidence="11">Involved in the biosynthesis of isoprenoids. Catalyzes the 1,3-allylic rearrangement of the homoallylic substrate isopentenyl (IPP) to its allylic isomer, dimethylallyl diphosphate (DMAPP).</text>
</comment>
<dbReference type="GO" id="GO:0008299">
    <property type="term" value="P:isoprenoid biosynthetic process"/>
    <property type="evidence" value="ECO:0007669"/>
    <property type="project" value="UniProtKB-UniRule"/>
</dbReference>
<feature type="binding site" evidence="11">
    <location>
        <position position="213"/>
    </location>
    <ligand>
        <name>FMN</name>
        <dbReference type="ChEBI" id="CHEBI:58210"/>
    </ligand>
</feature>
<feature type="binding site" evidence="11">
    <location>
        <position position="127"/>
    </location>
    <ligand>
        <name>FMN</name>
        <dbReference type="ChEBI" id="CHEBI:58210"/>
    </ligand>
</feature>
<feature type="binding site" evidence="11">
    <location>
        <position position="218"/>
    </location>
    <ligand>
        <name>FMN</name>
        <dbReference type="ChEBI" id="CHEBI:58210"/>
    </ligand>
</feature>
<dbReference type="Pfam" id="PF01070">
    <property type="entry name" value="FMN_dh"/>
    <property type="match status" value="1"/>
</dbReference>
<dbReference type="InterPro" id="IPR013785">
    <property type="entry name" value="Aldolase_TIM"/>
</dbReference>
<organism evidence="13">
    <name type="scientific">Limosilactobacillus reuteri subsp. suis (strain ATCC 53608 / LMG 31752 / 1063)</name>
    <name type="common">Lactobacillus reuteri</name>
    <dbReference type="NCBI Taxonomy" id="927703"/>
    <lineage>
        <taxon>Bacteria</taxon>
        <taxon>Bacillati</taxon>
        <taxon>Bacillota</taxon>
        <taxon>Bacilli</taxon>
        <taxon>Lactobacillales</taxon>
        <taxon>Lactobacillaceae</taxon>
        <taxon>Limosilactobacillus</taxon>
    </lineage>
</organism>
<accession>A0A0S4NMS7</accession>
<evidence type="ECO:0000256" key="2">
    <source>
        <dbReference type="ARBA" id="ARBA00022490"/>
    </source>
</evidence>
<keyword evidence="9 11" id="KW-0413">Isomerase</keyword>
<dbReference type="AlphaFoldDB" id="A0A0S4NMS7"/>
<dbReference type="PANTHER" id="PTHR43665">
    <property type="entry name" value="ISOPENTENYL-DIPHOSPHATE DELTA-ISOMERASE"/>
    <property type="match status" value="1"/>
</dbReference>
<evidence type="ECO:0000256" key="6">
    <source>
        <dbReference type="ARBA" id="ARBA00022842"/>
    </source>
</evidence>
<sequence>MMESRHAQRKNEHLSLAAKYYDQVHQHHYFDQVRLIHDSLPEMTTDDVDLHVQLADNLEIECPFYIEAMTGGSDQALKINQQLAQLAHKHHLAMATGSLSIISKDPQSFSSFEIIREENPDGIIFANLSANASLDQAINAISLLKANALELHINAAQELIMPEGDRDFNWLDNIQYLVSELEVPVIVKEVGFGMSKTTIAKLQTHDVHLINVSGRGGTNFAAIENRRNHDINFESLLDWGQTTPESLLEAHSIRRGKTEIIASGGITSPLDVIKAGVLGARAVGVAGYFLNILQNEGYDALDQTLGEWQVIVKRLLALLGCSSFTELSRVEYVLGTDLLSYARQRHLR</sequence>
<evidence type="ECO:0000256" key="11">
    <source>
        <dbReference type="HAMAP-Rule" id="MF_00354"/>
    </source>
</evidence>
<comment type="cofactor">
    <cofactor evidence="11">
        <name>NADPH</name>
        <dbReference type="ChEBI" id="CHEBI:57783"/>
    </cofactor>
</comment>
<dbReference type="PANTHER" id="PTHR43665:SF1">
    <property type="entry name" value="ISOPENTENYL-DIPHOSPHATE DELTA-ISOMERASE"/>
    <property type="match status" value="1"/>
</dbReference>
<dbReference type="GO" id="GO:0070402">
    <property type="term" value="F:NADPH binding"/>
    <property type="evidence" value="ECO:0007669"/>
    <property type="project" value="UniProtKB-UniRule"/>
</dbReference>
<evidence type="ECO:0000259" key="12">
    <source>
        <dbReference type="Pfam" id="PF01070"/>
    </source>
</evidence>
<feature type="domain" description="FMN-dependent dehydrogenase" evidence="12">
    <location>
        <begin position="153"/>
        <end position="329"/>
    </location>
</feature>
<comment type="subcellular location">
    <subcellularLocation>
        <location evidence="11">Cytoplasm</location>
    </subcellularLocation>
</comment>
<keyword evidence="4 11" id="KW-0288">FMN</keyword>
<keyword evidence="8 11" id="KW-0414">Isoprene biosynthesis</keyword>
<feature type="binding site" evidence="11">
    <location>
        <position position="98"/>
    </location>
    <ligand>
        <name>FMN</name>
        <dbReference type="ChEBI" id="CHEBI:58210"/>
    </ligand>
</feature>
<dbReference type="GO" id="GO:0010181">
    <property type="term" value="F:FMN binding"/>
    <property type="evidence" value="ECO:0007669"/>
    <property type="project" value="UniProtKB-UniRule"/>
</dbReference>
<keyword evidence="5 11" id="KW-0479">Metal-binding</keyword>
<keyword evidence="6 11" id="KW-0460">Magnesium</keyword>
<comment type="cofactor">
    <cofactor evidence="11">
        <name>Mg(2+)</name>
        <dbReference type="ChEBI" id="CHEBI:18420"/>
    </cofactor>
</comment>
<accession>F8KBP0</accession>
<comment type="cofactor">
    <cofactor evidence="1 11">
        <name>FMN</name>
        <dbReference type="ChEBI" id="CHEBI:58210"/>
    </cofactor>
</comment>
<dbReference type="HAMAP" id="MF_00354">
    <property type="entry name" value="Idi_2"/>
    <property type="match status" value="1"/>
</dbReference>
<dbReference type="HOGENOM" id="CLU_065515_0_0_9"/>
<reference evidence="13" key="1">
    <citation type="journal article" date="2011" name="J. Bacteriol.">
        <title>Genome sequence of the vertebrate gut symbiont Lactobacillus reuteri ATCC 53608.</title>
        <authorList>
            <person name="Heavens D."/>
            <person name="Tailford L.E."/>
            <person name="Crossman L."/>
            <person name="Jeffers F."/>
            <person name="Mackenzie D.A."/>
            <person name="Caccamo M."/>
            <person name="Juge N."/>
        </authorList>
    </citation>
    <scope>NUCLEOTIDE SEQUENCE [LARGE SCALE GENOMIC DNA]</scope>
    <source>
        <strain evidence="13">ATCC 53608</strain>
    </source>
</reference>
<evidence type="ECO:0000256" key="9">
    <source>
        <dbReference type="ARBA" id="ARBA00023235"/>
    </source>
</evidence>
<dbReference type="RefSeq" id="WP_003674129.1">
    <property type="nucleotide sequence ID" value="NZ_JBKZCG010000007.1"/>
</dbReference>
<reference evidence="13" key="2">
    <citation type="submission" date="2011-05" db="EMBL/GenBank/DDBJ databases">
        <authorList>
            <person name="Davey R."/>
        </authorList>
    </citation>
    <scope>NUCLEOTIDE SEQUENCE</scope>
    <source>
        <strain evidence="13">ATCC 53608</strain>
    </source>
</reference>
<dbReference type="InterPro" id="IPR011179">
    <property type="entry name" value="IPdP_isomerase"/>
</dbReference>
<evidence type="ECO:0000256" key="4">
    <source>
        <dbReference type="ARBA" id="ARBA00022643"/>
    </source>
</evidence>
<evidence type="ECO:0000313" key="13">
    <source>
        <dbReference type="EMBL" id="CCC02866.1"/>
    </source>
</evidence>
<evidence type="ECO:0000256" key="7">
    <source>
        <dbReference type="ARBA" id="ARBA00022857"/>
    </source>
</evidence>
<dbReference type="GO" id="GO:0000287">
    <property type="term" value="F:magnesium ion binding"/>
    <property type="evidence" value="ECO:0007669"/>
    <property type="project" value="UniProtKB-UniRule"/>
</dbReference>
<name>A0A0S4NMS7_LIMR5</name>
<dbReference type="GO" id="GO:0016491">
    <property type="term" value="F:oxidoreductase activity"/>
    <property type="evidence" value="ECO:0007669"/>
    <property type="project" value="InterPro"/>
</dbReference>
<dbReference type="NCBIfam" id="TIGR02151">
    <property type="entry name" value="IPP_isom_2"/>
    <property type="match status" value="1"/>
</dbReference>
<feature type="binding site" evidence="11">
    <location>
        <position position="157"/>
    </location>
    <ligand>
        <name>substrate</name>
    </ligand>
</feature>
<dbReference type="EMBL" id="FR854361">
    <property type="protein sequence ID" value="CCC02866.1"/>
    <property type="molecule type" value="Genomic_DNA"/>
</dbReference>
<dbReference type="InterPro" id="IPR000262">
    <property type="entry name" value="FMN-dep_DH"/>
</dbReference>
<evidence type="ECO:0000256" key="8">
    <source>
        <dbReference type="ARBA" id="ARBA00023229"/>
    </source>
</evidence>
<comment type="catalytic activity">
    <reaction evidence="11">
        <text>isopentenyl diphosphate = dimethylallyl diphosphate</text>
        <dbReference type="Rhea" id="RHEA:23284"/>
        <dbReference type="ChEBI" id="CHEBI:57623"/>
        <dbReference type="ChEBI" id="CHEBI:128769"/>
        <dbReference type="EC" id="5.3.3.2"/>
    </reaction>
</comment>
<dbReference type="PIRSF" id="PIRSF003314">
    <property type="entry name" value="IPP_isomerase"/>
    <property type="match status" value="1"/>
</dbReference>
<keyword evidence="2 11" id="KW-0963">Cytoplasm</keyword>
<protein>
    <recommendedName>
        <fullName evidence="11">Isopentenyl-diphosphate delta-isomerase</fullName>
        <shortName evidence="11">IPP isomerase</shortName>
        <ecNumber evidence="11">5.3.3.2</ecNumber>
    </recommendedName>
    <alternativeName>
        <fullName evidence="11">Isopentenyl diphosphate:dimethylallyl diphosphate isomerase</fullName>
    </alternativeName>
    <alternativeName>
        <fullName evidence="11">Isopentenyl pyrophosphate isomerase</fullName>
    </alternativeName>
    <alternativeName>
        <fullName evidence="11">Type 2 isopentenyl diphosphate isomerase</fullName>
        <shortName evidence="11">IDI-2</shortName>
    </alternativeName>
</protein>
<feature type="binding site" evidence="11">
    <location>
        <begin position="9"/>
        <end position="10"/>
    </location>
    <ligand>
        <name>substrate</name>
    </ligand>
</feature>
<dbReference type="Gene3D" id="3.20.20.70">
    <property type="entry name" value="Aldolase class I"/>
    <property type="match status" value="1"/>
</dbReference>
<dbReference type="CDD" id="cd02811">
    <property type="entry name" value="IDI-2_FMN"/>
    <property type="match status" value="1"/>
</dbReference>
<keyword evidence="7 11" id="KW-0521">NADP</keyword>
<dbReference type="GO" id="GO:0004452">
    <property type="term" value="F:isopentenyl-diphosphate delta-isomerase activity"/>
    <property type="evidence" value="ECO:0007669"/>
    <property type="project" value="UniProtKB-UniRule"/>
</dbReference>